<dbReference type="EMBL" id="AQFT01000092">
    <property type="protein sequence ID" value="EMZ24756.1"/>
    <property type="molecule type" value="Genomic_DNA"/>
</dbReference>
<dbReference type="STRING" id="1235802.C823_03060"/>
<dbReference type="Proteomes" id="UP000012589">
    <property type="component" value="Unassembled WGS sequence"/>
</dbReference>
<dbReference type="PROSITE" id="PS51704">
    <property type="entry name" value="GP_PDE"/>
    <property type="match status" value="1"/>
</dbReference>
<protein>
    <recommendedName>
        <fullName evidence="1">GP-PDE domain-containing protein</fullName>
    </recommendedName>
</protein>
<organism evidence="2 3">
    <name type="scientific">Eubacterium plexicaudatum ASF492</name>
    <dbReference type="NCBI Taxonomy" id="1235802"/>
    <lineage>
        <taxon>Bacteria</taxon>
        <taxon>Bacillati</taxon>
        <taxon>Bacillota</taxon>
        <taxon>Clostridia</taxon>
        <taxon>Eubacteriales</taxon>
        <taxon>Eubacteriaceae</taxon>
        <taxon>Eubacterium</taxon>
    </lineage>
</organism>
<accession>N2A951</accession>
<dbReference type="eggNOG" id="COG0584">
    <property type="taxonomic scope" value="Bacteria"/>
</dbReference>
<dbReference type="Gene3D" id="3.20.20.190">
    <property type="entry name" value="Phosphatidylinositol (PI) phosphodiesterase"/>
    <property type="match status" value="1"/>
</dbReference>
<sequence>MLMFSAVGRQDFFVTQVQNAQEQAEESVSEAEGSADGAQGNIGGAVEKLMQVCAHRGYSSVFPENTMAAFEGALHLGVDYLEMDVQMTKDGRIVVFHDDKLRRITGCEGAVSDYTYKELSKMDAGKWFSDTYAKERIPSLKQVLELVRDSEVKIYLELKDIGAAKGFVKEVYRVAKEADMMHRCVFASFRYEYLQQLKELDPECWVLYNTLSGKADLPEEFPADFYGLSTETVNAQVIEAIHARSGQVFVWTVDTPQSMKNVRAMGADGIVTNVPGLAKIMVHPQYSFLADRFERSVTMPGLYQKGLEEYEDMVVQGFTKTADRLIVSAYSFSGTKNSILWMMDLNGNLPDIAELGFSVHTGGIAYDEEHDLLWVTGPEGAVYGISWPEMINGTYDGGIQVSFDAGLINHNGAKVASFLTLHRGELYVGSYVDGAAGQLNRYSLEDVLHPALLSTAVIPQRIQGVTFQEDVKAGQRYMLLSQGYQMEDAYLMRFMYEEGTAVYDDPLMQDRWLLPEGAEQILMTSEGLYLLFESSAGPYRETARVRNDQIYVIRM</sequence>
<dbReference type="OrthoDB" id="384721at2"/>
<dbReference type="Pfam" id="PF03009">
    <property type="entry name" value="GDPD"/>
    <property type="match status" value="1"/>
</dbReference>
<dbReference type="PANTHER" id="PTHR46211">
    <property type="entry name" value="GLYCEROPHOSPHORYL DIESTER PHOSPHODIESTERASE"/>
    <property type="match status" value="1"/>
</dbReference>
<dbReference type="InterPro" id="IPR017946">
    <property type="entry name" value="PLC-like_Pdiesterase_TIM-brl"/>
</dbReference>
<dbReference type="InterPro" id="IPR030395">
    <property type="entry name" value="GP_PDE_dom"/>
</dbReference>
<keyword evidence="3" id="KW-1185">Reference proteome</keyword>
<feature type="domain" description="GP-PDE" evidence="1">
    <location>
        <begin position="50"/>
        <end position="282"/>
    </location>
</feature>
<name>N2A951_9FIRM</name>
<dbReference type="HOGENOM" id="CLU_490713_0_0_9"/>
<dbReference type="AlphaFoldDB" id="N2A951"/>
<dbReference type="PANTHER" id="PTHR46211:SF14">
    <property type="entry name" value="GLYCEROPHOSPHODIESTER PHOSPHODIESTERASE"/>
    <property type="match status" value="1"/>
</dbReference>
<evidence type="ECO:0000259" key="1">
    <source>
        <dbReference type="PROSITE" id="PS51704"/>
    </source>
</evidence>
<reference evidence="2 3" key="1">
    <citation type="journal article" date="2014" name="Genome Announc.">
        <title>Draft genome sequences of the altered schaedler flora, a defined bacterial community from gnotobiotic mice.</title>
        <authorList>
            <person name="Wannemuehler M.J."/>
            <person name="Overstreet A.M."/>
            <person name="Ward D.V."/>
            <person name="Phillips G.J."/>
        </authorList>
    </citation>
    <scope>NUCLEOTIDE SEQUENCE [LARGE SCALE GENOMIC DNA]</scope>
    <source>
        <strain evidence="2 3">ASF492</strain>
    </source>
</reference>
<proteinExistence type="predicted"/>
<dbReference type="GO" id="GO:0008081">
    <property type="term" value="F:phosphoric diester hydrolase activity"/>
    <property type="evidence" value="ECO:0007669"/>
    <property type="project" value="InterPro"/>
</dbReference>
<gene>
    <name evidence="2" type="ORF">C823_03060</name>
</gene>
<evidence type="ECO:0000313" key="3">
    <source>
        <dbReference type="Proteomes" id="UP000012589"/>
    </source>
</evidence>
<dbReference type="PATRIC" id="fig|1235802.3.peg.3238"/>
<comment type="caution">
    <text evidence="2">The sequence shown here is derived from an EMBL/GenBank/DDBJ whole genome shotgun (WGS) entry which is preliminary data.</text>
</comment>
<dbReference type="SUPFAM" id="SSF51695">
    <property type="entry name" value="PLC-like phosphodiesterases"/>
    <property type="match status" value="1"/>
</dbReference>
<dbReference type="GO" id="GO:0006629">
    <property type="term" value="P:lipid metabolic process"/>
    <property type="evidence" value="ECO:0007669"/>
    <property type="project" value="InterPro"/>
</dbReference>
<evidence type="ECO:0000313" key="2">
    <source>
        <dbReference type="EMBL" id="EMZ24756.1"/>
    </source>
</evidence>